<evidence type="ECO:0000256" key="16">
    <source>
        <dbReference type="PIRSR" id="PIRSR600829-2"/>
    </source>
</evidence>
<feature type="transmembrane region" description="Helical" evidence="19">
    <location>
        <begin position="39"/>
        <end position="56"/>
    </location>
</feature>
<keyword evidence="18" id="KW-0479">Metal-binding</keyword>
<dbReference type="GO" id="GO:0008654">
    <property type="term" value="P:phospholipid biosynthetic process"/>
    <property type="evidence" value="ECO:0007669"/>
    <property type="project" value="UniProtKB-KW"/>
</dbReference>
<comment type="similarity">
    <text evidence="2">Belongs to the bacterial diacylglycerol kinase family.</text>
</comment>
<keyword evidence="6 19" id="KW-0812">Transmembrane</keyword>
<evidence type="ECO:0000256" key="18">
    <source>
        <dbReference type="PIRSR" id="PIRSR600829-4"/>
    </source>
</evidence>
<dbReference type="Gene3D" id="1.10.287.3610">
    <property type="match status" value="1"/>
</dbReference>
<keyword evidence="9 17" id="KW-0067">ATP-binding</keyword>
<evidence type="ECO:0000256" key="19">
    <source>
        <dbReference type="SAM" id="Phobius"/>
    </source>
</evidence>
<evidence type="ECO:0000313" key="21">
    <source>
        <dbReference type="EMBL" id="KKI49734.1"/>
    </source>
</evidence>
<feature type="binding site" evidence="18">
    <location>
        <position position="34"/>
    </location>
    <ligand>
        <name>a divalent metal cation</name>
        <dbReference type="ChEBI" id="CHEBI:60240"/>
    </ligand>
</feature>
<dbReference type="GO" id="GO:0005524">
    <property type="term" value="F:ATP binding"/>
    <property type="evidence" value="ECO:0007669"/>
    <property type="project" value="UniProtKB-KW"/>
</dbReference>
<dbReference type="Pfam" id="PF01569">
    <property type="entry name" value="PAP2"/>
    <property type="match status" value="1"/>
</dbReference>
<feature type="binding site" evidence="16">
    <location>
        <position position="75"/>
    </location>
    <ligand>
        <name>substrate</name>
    </ligand>
</feature>
<dbReference type="AlphaFoldDB" id="A0A0M2NB54"/>
<reference evidence="21 22" key="1">
    <citation type="submission" date="2015-04" db="EMBL/GenBank/DDBJ databases">
        <title>Draft genome sequence of bacteremic isolate Catabacter hongkongensis type strain HKU16T.</title>
        <authorList>
            <person name="Lau S.K."/>
            <person name="Teng J.L."/>
            <person name="Huang Y."/>
            <person name="Curreem S.O."/>
            <person name="Tsui S.K."/>
            <person name="Woo P.C."/>
        </authorList>
    </citation>
    <scope>NUCLEOTIDE SEQUENCE [LARGE SCALE GENOMIC DNA]</scope>
    <source>
        <strain evidence="21 22">HKU16</strain>
    </source>
</reference>
<protein>
    <submittedName>
        <fullName evidence="21">Diacylglycerol kinase</fullName>
        <ecNumber evidence="21">2.7.1.107</ecNumber>
    </submittedName>
</protein>
<evidence type="ECO:0000313" key="22">
    <source>
        <dbReference type="Proteomes" id="UP000034076"/>
    </source>
</evidence>
<evidence type="ECO:0000256" key="5">
    <source>
        <dbReference type="ARBA" id="ARBA00022679"/>
    </source>
</evidence>
<evidence type="ECO:0000259" key="20">
    <source>
        <dbReference type="SMART" id="SM00014"/>
    </source>
</evidence>
<evidence type="ECO:0000256" key="15">
    <source>
        <dbReference type="PIRSR" id="PIRSR600829-1"/>
    </source>
</evidence>
<comment type="subcellular location">
    <subcellularLocation>
        <location evidence="1">Cell membrane</location>
        <topology evidence="1">Multi-pass membrane protein</topology>
    </subcellularLocation>
</comment>
<dbReference type="EC" id="2.7.1.107" evidence="21"/>
<feature type="transmembrane region" description="Helical" evidence="19">
    <location>
        <begin position="223"/>
        <end position="243"/>
    </location>
</feature>
<dbReference type="OrthoDB" id="9789934at2"/>
<keyword evidence="3" id="KW-1003">Cell membrane</keyword>
<feature type="transmembrane region" description="Helical" evidence="19">
    <location>
        <begin position="181"/>
        <end position="211"/>
    </location>
</feature>
<keyword evidence="7 17" id="KW-0547">Nucleotide-binding</keyword>
<dbReference type="InterPro" id="IPR000326">
    <property type="entry name" value="PAP2/HPO"/>
</dbReference>
<dbReference type="STRING" id="270498.CHK_2754"/>
<dbReference type="RefSeq" id="WP_046444552.1">
    <property type="nucleotide sequence ID" value="NZ_LAYJ01000123.1"/>
</dbReference>
<evidence type="ECO:0000256" key="14">
    <source>
        <dbReference type="ARBA" id="ARBA00023264"/>
    </source>
</evidence>
<sequence length="249" mass="27187">MADQEKNKKFRPKKSLMSSFNHAINGFLQSFKMERNMKIHVALAVVVTVTAVISQVTRFEMIALAMSIAFVFFAELFNTAIEATVDLATRGEYNELARLAKDVAAGAVLVAAASALVVGYMVFFRKLYTLSYASVSFINNLPAYITFAALMLVFIAVIFMKSRFMKKGGNYVQGGMPSGHTAFAFALFTAIAFVSGDPVTSTFAAVLALIVAESRMETKVHTFAEVLVGALLGVVITVLMFEISEMFVF</sequence>
<dbReference type="InterPro" id="IPR036938">
    <property type="entry name" value="PAP2/HPO_sf"/>
</dbReference>
<feature type="binding site" evidence="18">
    <location>
        <position position="82"/>
    </location>
    <ligand>
        <name>a divalent metal cation</name>
        <dbReference type="ChEBI" id="CHEBI:60240"/>
    </ligand>
</feature>
<feature type="transmembrane region" description="Helical" evidence="19">
    <location>
        <begin position="62"/>
        <end position="81"/>
    </location>
</feature>
<feature type="binding site" evidence="17">
    <location>
        <position position="34"/>
    </location>
    <ligand>
        <name>ATP</name>
        <dbReference type="ChEBI" id="CHEBI:30616"/>
    </ligand>
</feature>
<feature type="transmembrane region" description="Helical" evidence="19">
    <location>
        <begin position="143"/>
        <end position="160"/>
    </location>
</feature>
<dbReference type="PANTHER" id="PTHR34299:SF1">
    <property type="entry name" value="DIACYLGLYCEROL KINASE"/>
    <property type="match status" value="1"/>
</dbReference>
<dbReference type="PATRIC" id="fig|270498.16.peg.2295"/>
<keyword evidence="22" id="KW-1185">Reference proteome</keyword>
<feature type="binding site" evidence="17">
    <location>
        <begin position="101"/>
        <end position="102"/>
    </location>
    <ligand>
        <name>ATP</name>
        <dbReference type="ChEBI" id="CHEBI:30616"/>
    </ligand>
</feature>
<comment type="caution">
    <text evidence="21">The sequence shown here is derived from an EMBL/GenBank/DDBJ whole genome shotgun (WGS) entry which is preliminary data.</text>
</comment>
<keyword evidence="4" id="KW-0444">Lipid biosynthesis</keyword>
<keyword evidence="8 21" id="KW-0418">Kinase</keyword>
<evidence type="ECO:0000256" key="3">
    <source>
        <dbReference type="ARBA" id="ARBA00022475"/>
    </source>
</evidence>
<feature type="active site" description="Proton acceptor" evidence="15">
    <location>
        <position position="75"/>
    </location>
</feature>
<feature type="binding site" evidence="17">
    <location>
        <position position="82"/>
    </location>
    <ligand>
        <name>ATP</name>
        <dbReference type="ChEBI" id="CHEBI:30616"/>
    </ligand>
</feature>
<evidence type="ECO:0000256" key="6">
    <source>
        <dbReference type="ARBA" id="ARBA00022692"/>
    </source>
</evidence>
<evidence type="ECO:0000256" key="13">
    <source>
        <dbReference type="ARBA" id="ARBA00023209"/>
    </source>
</evidence>
<evidence type="ECO:0000256" key="10">
    <source>
        <dbReference type="ARBA" id="ARBA00022989"/>
    </source>
</evidence>
<dbReference type="Pfam" id="PF01219">
    <property type="entry name" value="DAGK_prokar"/>
    <property type="match status" value="1"/>
</dbReference>
<dbReference type="Gene3D" id="1.20.144.10">
    <property type="entry name" value="Phosphatidic acid phosphatase type 2/haloperoxidase"/>
    <property type="match status" value="1"/>
</dbReference>
<dbReference type="GO" id="GO:0005886">
    <property type="term" value="C:plasma membrane"/>
    <property type="evidence" value="ECO:0007669"/>
    <property type="project" value="UniProtKB-SubCell"/>
</dbReference>
<dbReference type="PANTHER" id="PTHR34299">
    <property type="entry name" value="DIACYLGLYCEROL KINASE"/>
    <property type="match status" value="1"/>
</dbReference>
<dbReference type="EMBL" id="LAYJ01000123">
    <property type="protein sequence ID" value="KKI49734.1"/>
    <property type="molecule type" value="Genomic_DNA"/>
</dbReference>
<keyword evidence="5 21" id="KW-0808">Transferase</keyword>
<evidence type="ECO:0000256" key="17">
    <source>
        <dbReference type="PIRSR" id="PIRSR600829-3"/>
    </source>
</evidence>
<keyword evidence="12 19" id="KW-0472">Membrane</keyword>
<evidence type="ECO:0000256" key="7">
    <source>
        <dbReference type="ARBA" id="ARBA00022741"/>
    </source>
</evidence>
<evidence type="ECO:0000256" key="1">
    <source>
        <dbReference type="ARBA" id="ARBA00004651"/>
    </source>
</evidence>
<keyword evidence="18" id="KW-0460">Magnesium</keyword>
<evidence type="ECO:0000256" key="2">
    <source>
        <dbReference type="ARBA" id="ARBA00005967"/>
    </source>
</evidence>
<evidence type="ECO:0000256" key="11">
    <source>
        <dbReference type="ARBA" id="ARBA00023098"/>
    </source>
</evidence>
<gene>
    <name evidence="21" type="ORF">CHK_2754</name>
</gene>
<dbReference type="GO" id="GO:0004143">
    <property type="term" value="F:ATP-dependent diacylglycerol kinase activity"/>
    <property type="evidence" value="ECO:0007669"/>
    <property type="project" value="UniProtKB-EC"/>
</dbReference>
<dbReference type="SMART" id="SM00014">
    <property type="entry name" value="acidPPc"/>
    <property type="match status" value="1"/>
</dbReference>
<evidence type="ECO:0000256" key="4">
    <source>
        <dbReference type="ARBA" id="ARBA00022516"/>
    </source>
</evidence>
<dbReference type="GO" id="GO:0046872">
    <property type="term" value="F:metal ion binding"/>
    <property type="evidence" value="ECO:0007669"/>
    <property type="project" value="UniProtKB-KW"/>
</dbReference>
<keyword evidence="14" id="KW-1208">Phospholipid metabolism</keyword>
<name>A0A0M2NB54_9FIRM</name>
<comment type="cofactor">
    <cofactor evidence="18">
        <name>Mg(2+)</name>
        <dbReference type="ChEBI" id="CHEBI:18420"/>
    </cofactor>
    <text evidence="18">Mn(2+), Zn(2+), Cd(2+) and Co(2+) support activity to lesser extents.</text>
</comment>
<dbReference type="InterPro" id="IPR000829">
    <property type="entry name" value="DAGK"/>
</dbReference>
<dbReference type="InterPro" id="IPR036945">
    <property type="entry name" value="DAGK_sf"/>
</dbReference>
<keyword evidence="10 19" id="KW-1133">Transmembrane helix</keyword>
<keyword evidence="11" id="KW-0443">Lipid metabolism</keyword>
<evidence type="ECO:0000256" key="8">
    <source>
        <dbReference type="ARBA" id="ARBA00022777"/>
    </source>
</evidence>
<dbReference type="Proteomes" id="UP000034076">
    <property type="component" value="Unassembled WGS sequence"/>
</dbReference>
<feature type="domain" description="Phosphatidic acid phosphatase type 2/haloperoxidase" evidence="20">
    <location>
        <begin position="140"/>
        <end position="241"/>
    </location>
</feature>
<proteinExistence type="inferred from homology"/>
<organism evidence="21 22">
    <name type="scientific">Christensenella hongkongensis</name>
    <dbReference type="NCBI Taxonomy" id="270498"/>
    <lineage>
        <taxon>Bacteria</taxon>
        <taxon>Bacillati</taxon>
        <taxon>Bacillota</taxon>
        <taxon>Clostridia</taxon>
        <taxon>Christensenellales</taxon>
        <taxon>Christensenellaceae</taxon>
        <taxon>Christensenella</taxon>
    </lineage>
</organism>
<evidence type="ECO:0000256" key="9">
    <source>
        <dbReference type="ARBA" id="ARBA00022840"/>
    </source>
</evidence>
<feature type="transmembrane region" description="Helical" evidence="19">
    <location>
        <begin position="102"/>
        <end position="123"/>
    </location>
</feature>
<accession>A0A0M2NB54</accession>
<dbReference type="SUPFAM" id="SSF48317">
    <property type="entry name" value="Acid phosphatase/Vanadium-dependent haloperoxidase"/>
    <property type="match status" value="1"/>
</dbReference>
<evidence type="ECO:0000256" key="12">
    <source>
        <dbReference type="ARBA" id="ARBA00023136"/>
    </source>
</evidence>
<keyword evidence="13" id="KW-0594">Phospholipid biosynthesis</keyword>